<dbReference type="EMBL" id="KZ613539">
    <property type="protein sequence ID" value="PMD12932.1"/>
    <property type="molecule type" value="Genomic_DNA"/>
</dbReference>
<dbReference type="PANTHER" id="PTHR24148">
    <property type="entry name" value="ANKYRIN REPEAT DOMAIN-CONTAINING PROTEIN 39 HOMOLOG-RELATED"/>
    <property type="match status" value="1"/>
</dbReference>
<feature type="domain" description="Heterokaryon incompatibility" evidence="1">
    <location>
        <begin position="55"/>
        <end position="107"/>
    </location>
</feature>
<evidence type="ECO:0000259" key="1">
    <source>
        <dbReference type="Pfam" id="PF06985"/>
    </source>
</evidence>
<reference evidence="2 3" key="1">
    <citation type="submission" date="2016-05" db="EMBL/GenBank/DDBJ databases">
        <title>A degradative enzymes factory behind the ericoid mycorrhizal symbiosis.</title>
        <authorList>
            <consortium name="DOE Joint Genome Institute"/>
            <person name="Martino E."/>
            <person name="Morin E."/>
            <person name="Grelet G."/>
            <person name="Kuo A."/>
            <person name="Kohler A."/>
            <person name="Daghino S."/>
            <person name="Barry K."/>
            <person name="Choi C."/>
            <person name="Cichocki N."/>
            <person name="Clum A."/>
            <person name="Copeland A."/>
            <person name="Hainaut M."/>
            <person name="Haridas S."/>
            <person name="Labutti K."/>
            <person name="Lindquist E."/>
            <person name="Lipzen A."/>
            <person name="Khouja H.-R."/>
            <person name="Murat C."/>
            <person name="Ohm R."/>
            <person name="Olson A."/>
            <person name="Spatafora J."/>
            <person name="Veneault-Fourrey C."/>
            <person name="Henrissat B."/>
            <person name="Grigoriev I."/>
            <person name="Martin F."/>
            <person name="Perotto S."/>
        </authorList>
    </citation>
    <scope>NUCLEOTIDE SEQUENCE [LARGE SCALE GENOMIC DNA]</scope>
    <source>
        <strain evidence="2 3">UAMH 7357</strain>
    </source>
</reference>
<gene>
    <name evidence="2" type="ORF">NA56DRAFT_450118</name>
</gene>
<dbReference type="AlphaFoldDB" id="A0A2J6PFU3"/>
<dbReference type="PANTHER" id="PTHR24148:SF77">
    <property type="entry name" value="HETEROKARYON INCOMPATIBILITY DOMAIN-CONTAINING PROTEIN"/>
    <property type="match status" value="1"/>
</dbReference>
<protein>
    <recommendedName>
        <fullName evidence="1">Heterokaryon incompatibility domain-containing protein</fullName>
    </recommendedName>
</protein>
<dbReference type="Pfam" id="PF06985">
    <property type="entry name" value="HET"/>
    <property type="match status" value="1"/>
</dbReference>
<dbReference type="InterPro" id="IPR010730">
    <property type="entry name" value="HET"/>
</dbReference>
<dbReference type="OrthoDB" id="2157530at2759"/>
<evidence type="ECO:0000313" key="2">
    <source>
        <dbReference type="EMBL" id="PMD12932.1"/>
    </source>
</evidence>
<dbReference type="InterPro" id="IPR052895">
    <property type="entry name" value="HetReg/Transcr_Mod"/>
</dbReference>
<sequence>MAIPDQKPYKYLPIVEPDGIRLIVLKTSTDKATPVHCSIVHTALRHAREEIYKHYTALSYVWGDANDTTFVSGDGHRLQVTKNLECALRHLRDAKRILHVWADGVCI</sequence>
<name>A0A2J6PFU3_9HELO</name>
<dbReference type="Proteomes" id="UP000235672">
    <property type="component" value="Unassembled WGS sequence"/>
</dbReference>
<keyword evidence="3" id="KW-1185">Reference proteome</keyword>
<evidence type="ECO:0000313" key="3">
    <source>
        <dbReference type="Proteomes" id="UP000235672"/>
    </source>
</evidence>
<accession>A0A2J6PFU3</accession>
<proteinExistence type="predicted"/>
<organism evidence="2 3">
    <name type="scientific">Hyaloscypha hepaticicola</name>
    <dbReference type="NCBI Taxonomy" id="2082293"/>
    <lineage>
        <taxon>Eukaryota</taxon>
        <taxon>Fungi</taxon>
        <taxon>Dikarya</taxon>
        <taxon>Ascomycota</taxon>
        <taxon>Pezizomycotina</taxon>
        <taxon>Leotiomycetes</taxon>
        <taxon>Helotiales</taxon>
        <taxon>Hyaloscyphaceae</taxon>
        <taxon>Hyaloscypha</taxon>
    </lineage>
</organism>
<dbReference type="STRING" id="1745343.A0A2J6PFU3"/>